<evidence type="ECO:0000256" key="2">
    <source>
        <dbReference type="ARBA" id="ARBA00038825"/>
    </source>
</evidence>
<dbReference type="Gene3D" id="3.50.50.60">
    <property type="entry name" value="FAD/NAD(P)-binding domain"/>
    <property type="match status" value="2"/>
</dbReference>
<dbReference type="InterPro" id="IPR036188">
    <property type="entry name" value="FAD/NAD-bd_sf"/>
</dbReference>
<dbReference type="RefSeq" id="WP_119630727.1">
    <property type="nucleotide sequence ID" value="NZ_AP017928.1"/>
</dbReference>
<dbReference type="KEGG" id="mmai:sS8_3516"/>
<dbReference type="EMBL" id="AP017928">
    <property type="protein sequence ID" value="BBA35453.1"/>
    <property type="molecule type" value="Genomic_DNA"/>
</dbReference>
<reference evidence="5 6" key="1">
    <citation type="submission" date="2016-12" db="EMBL/GenBank/DDBJ databases">
        <title>Genome sequencing of Methylocaldum marinum.</title>
        <authorList>
            <person name="Takeuchi M."/>
            <person name="Kamagata Y."/>
            <person name="Hiraoka S."/>
            <person name="Oshima K."/>
            <person name="Hattori M."/>
            <person name="Iwasaki W."/>
        </authorList>
    </citation>
    <scope>NUCLEOTIDE SEQUENCE [LARGE SCALE GENOMIC DNA]</scope>
    <source>
        <strain evidence="5 6">S8</strain>
    </source>
</reference>
<dbReference type="PANTHER" id="PTHR10668:SF105">
    <property type="entry name" value="DEHYDROGENASE-RELATED"/>
    <property type="match status" value="1"/>
</dbReference>
<dbReference type="GO" id="GO:0016491">
    <property type="term" value="F:oxidoreductase activity"/>
    <property type="evidence" value="ECO:0007669"/>
    <property type="project" value="InterPro"/>
</dbReference>
<keyword evidence="6" id="KW-1185">Reference proteome</keyword>
<dbReference type="PANTHER" id="PTHR10668">
    <property type="entry name" value="PHYTOENE DEHYDROGENASE"/>
    <property type="match status" value="1"/>
</dbReference>
<dbReference type="AlphaFoldDB" id="A0A250KUV6"/>
<comment type="subunit">
    <text evidence="2">Interacts with COX5B; this interaction may contribute to localize PYROXD2 to the inner face of the inner mitochondrial membrane.</text>
</comment>
<gene>
    <name evidence="5" type="ORF">sS8_3516</name>
</gene>
<evidence type="ECO:0000256" key="3">
    <source>
        <dbReference type="ARBA" id="ARBA00040298"/>
    </source>
</evidence>
<feature type="domain" description="Amine oxidase" evidence="4">
    <location>
        <begin position="19"/>
        <end position="402"/>
    </location>
</feature>
<dbReference type="Pfam" id="PF01593">
    <property type="entry name" value="Amino_oxidase"/>
    <property type="match status" value="1"/>
</dbReference>
<sequence length="528" mass="56550">MSVHTSYDAIFIGTGHNALVTAAYLARAGWRVLLLEQQAHFGGWVCTEEATLPGFRHDLYASIIPLWLTSPIHAELGSELESFGLRFLKYPRPTGVAMADGKSAVLSMAMDENVKEFETLARGDGEAWTRILETFGKVAPAIGELFSSDMSTSRASELMREIFVSSTGAGPSPFASEFLMSSRELLERRFRSPVTRALLGSWPMHAGRGPDAAQSALWVPLICGTLQAVGAPIVAGGVAGLTDALVRMIEHHGGTLLAGRSVSRILVEGGQAVGVRTETGETFRAERAVVASTNPDQLYLKLLADTPAVPPDLRQQAENHRYGFGFVQLHLALSEPPRWNDQRLAEAGIVHLTPGIDAISRGVNEATRGLLPAEPTIGLDVPSLPDPSRAPEGCAVMRVQAAESPIVIRGDAAGEIDVGEGEWTTEVKRRFADRMLRIVARHVPNLLSSIKAMAIVSPAELAVSNPNAGPGAISSAPRSIAEYHLFRSNHHTAFEKLFQVGAATWPGPAVSGASGYILAQTLLSDRIE</sequence>
<dbReference type="InterPro" id="IPR002937">
    <property type="entry name" value="Amino_oxidase"/>
</dbReference>
<protein>
    <recommendedName>
        <fullName evidence="3">Pyridine nucleotide-disulfide oxidoreductase domain-containing protein 2</fullName>
    </recommendedName>
</protein>
<dbReference type="OrthoDB" id="9774675at2"/>
<comment type="function">
    <text evidence="1">Probable oxidoreductase that may play a role as regulator of mitochondrial function.</text>
</comment>
<proteinExistence type="predicted"/>
<dbReference type="SUPFAM" id="SSF51905">
    <property type="entry name" value="FAD/NAD(P)-binding domain"/>
    <property type="match status" value="1"/>
</dbReference>
<accession>A0A250KUV6</accession>
<dbReference type="Proteomes" id="UP000266313">
    <property type="component" value="Chromosome"/>
</dbReference>
<evidence type="ECO:0000256" key="1">
    <source>
        <dbReference type="ARBA" id="ARBA00037217"/>
    </source>
</evidence>
<evidence type="ECO:0000313" key="5">
    <source>
        <dbReference type="EMBL" id="BBA35453.1"/>
    </source>
</evidence>
<evidence type="ECO:0000313" key="6">
    <source>
        <dbReference type="Proteomes" id="UP000266313"/>
    </source>
</evidence>
<name>A0A250KUV6_9GAMM</name>
<evidence type="ECO:0000259" key="4">
    <source>
        <dbReference type="Pfam" id="PF01593"/>
    </source>
</evidence>
<organism evidence="5 6">
    <name type="scientific">Methylocaldum marinum</name>
    <dbReference type="NCBI Taxonomy" id="1432792"/>
    <lineage>
        <taxon>Bacteria</taxon>
        <taxon>Pseudomonadati</taxon>
        <taxon>Pseudomonadota</taxon>
        <taxon>Gammaproteobacteria</taxon>
        <taxon>Methylococcales</taxon>
        <taxon>Methylococcaceae</taxon>
        <taxon>Methylocaldum</taxon>
    </lineage>
</organism>